<gene>
    <name evidence="7" type="ORF">GWI33_007629</name>
</gene>
<dbReference type="AlphaFoldDB" id="A0A834MBX6"/>
<dbReference type="Proteomes" id="UP000625711">
    <property type="component" value="Unassembled WGS sequence"/>
</dbReference>
<comment type="similarity">
    <text evidence="2 4">Belongs to the AB hydrolase superfamily. Lipase family.</text>
</comment>
<dbReference type="InterPro" id="IPR029058">
    <property type="entry name" value="AB_hydrolase_fold"/>
</dbReference>
<comment type="subcellular location">
    <subcellularLocation>
        <location evidence="1">Secreted</location>
    </subcellularLocation>
</comment>
<dbReference type="GO" id="GO:0016042">
    <property type="term" value="P:lipid catabolic process"/>
    <property type="evidence" value="ECO:0007669"/>
    <property type="project" value="TreeGrafter"/>
</dbReference>
<dbReference type="GO" id="GO:0016298">
    <property type="term" value="F:lipase activity"/>
    <property type="evidence" value="ECO:0007669"/>
    <property type="project" value="InterPro"/>
</dbReference>
<keyword evidence="5" id="KW-0732">Signal</keyword>
<feature type="signal peptide" evidence="5">
    <location>
        <begin position="1"/>
        <end position="20"/>
    </location>
</feature>
<dbReference type="EMBL" id="JAACXV010000375">
    <property type="protein sequence ID" value="KAF7279116.1"/>
    <property type="molecule type" value="Genomic_DNA"/>
</dbReference>
<comment type="caution">
    <text evidence="7">The sequence shown here is derived from an EMBL/GenBank/DDBJ whole genome shotgun (WGS) entry which is preliminary data.</text>
</comment>
<dbReference type="GO" id="GO:0005615">
    <property type="term" value="C:extracellular space"/>
    <property type="evidence" value="ECO:0007669"/>
    <property type="project" value="TreeGrafter"/>
</dbReference>
<feature type="chain" id="PRO_5032309298" description="Lipase domain-containing protein" evidence="5">
    <location>
        <begin position="21"/>
        <end position="301"/>
    </location>
</feature>
<dbReference type="Pfam" id="PF00151">
    <property type="entry name" value="Lipase"/>
    <property type="match status" value="1"/>
</dbReference>
<dbReference type="PANTHER" id="PTHR11610">
    <property type="entry name" value="LIPASE"/>
    <property type="match status" value="1"/>
</dbReference>
<feature type="domain" description="Lipase" evidence="6">
    <location>
        <begin position="26"/>
        <end position="298"/>
    </location>
</feature>
<evidence type="ECO:0000256" key="4">
    <source>
        <dbReference type="RuleBase" id="RU004262"/>
    </source>
</evidence>
<dbReference type="PANTHER" id="PTHR11610:SF190">
    <property type="entry name" value="VITELLOGENIN-3-LIKE PROTEIN"/>
    <property type="match status" value="1"/>
</dbReference>
<sequence>MKRFFLSVFGLLCVINLVQARSVSVTASESDVSYVFYSRDHFDGIFVHINDSSVNHIKDVFKTDLPTVVLIHGFKDSFEADSNTYVRQAILSKMDANVIKVDWSPLAGQNYLVAKNAVPYVGVFTASFLSSISASFQYSLTNVTLVGFSLGAHIAGNIGRNTDKPVGLIMALDPAGPLITNEVYVKPSDADYVQSIHTNGGLLGTLNAVGHSDFYPNGGSRQPGCGTDAVGGCAHNRAWEYFAESLGDNKFLSQKCDSYDNFSQKDCNGEKRLMGGLLKVDKLASGLYYLDTNDQSPYGQG</sequence>
<reference evidence="7" key="1">
    <citation type="submission" date="2020-08" db="EMBL/GenBank/DDBJ databases">
        <title>Genome sequencing and assembly of the red palm weevil Rhynchophorus ferrugineus.</title>
        <authorList>
            <person name="Dias G.B."/>
            <person name="Bergman C.M."/>
            <person name="Manee M."/>
        </authorList>
    </citation>
    <scope>NUCLEOTIDE SEQUENCE</scope>
    <source>
        <strain evidence="7">AA-2017</strain>
        <tissue evidence="7">Whole larva</tissue>
    </source>
</reference>
<evidence type="ECO:0000256" key="2">
    <source>
        <dbReference type="ARBA" id="ARBA00010701"/>
    </source>
</evidence>
<dbReference type="SUPFAM" id="SSF53474">
    <property type="entry name" value="alpha/beta-Hydrolases"/>
    <property type="match status" value="1"/>
</dbReference>
<dbReference type="PRINTS" id="PR00821">
    <property type="entry name" value="TAGLIPASE"/>
</dbReference>
<dbReference type="Gene3D" id="3.40.50.1820">
    <property type="entry name" value="alpha/beta hydrolase"/>
    <property type="match status" value="1"/>
</dbReference>
<evidence type="ECO:0000256" key="1">
    <source>
        <dbReference type="ARBA" id="ARBA00004613"/>
    </source>
</evidence>
<dbReference type="InterPro" id="IPR000734">
    <property type="entry name" value="TAG_lipase"/>
</dbReference>
<dbReference type="CDD" id="cd00707">
    <property type="entry name" value="Pancreat_lipase_like"/>
    <property type="match status" value="1"/>
</dbReference>
<accession>A0A834MBX6</accession>
<dbReference type="InterPro" id="IPR013818">
    <property type="entry name" value="Lipase"/>
</dbReference>
<proteinExistence type="inferred from homology"/>
<evidence type="ECO:0000256" key="5">
    <source>
        <dbReference type="SAM" id="SignalP"/>
    </source>
</evidence>
<evidence type="ECO:0000259" key="6">
    <source>
        <dbReference type="Pfam" id="PF00151"/>
    </source>
</evidence>
<protein>
    <recommendedName>
        <fullName evidence="6">Lipase domain-containing protein</fullName>
    </recommendedName>
</protein>
<dbReference type="OrthoDB" id="199913at2759"/>
<evidence type="ECO:0000256" key="3">
    <source>
        <dbReference type="ARBA" id="ARBA00022525"/>
    </source>
</evidence>
<keyword evidence="8" id="KW-1185">Reference proteome</keyword>
<dbReference type="InterPro" id="IPR033906">
    <property type="entry name" value="Lipase_N"/>
</dbReference>
<evidence type="ECO:0000313" key="8">
    <source>
        <dbReference type="Proteomes" id="UP000625711"/>
    </source>
</evidence>
<keyword evidence="3" id="KW-0964">Secreted</keyword>
<evidence type="ECO:0000313" key="7">
    <source>
        <dbReference type="EMBL" id="KAF7279116.1"/>
    </source>
</evidence>
<organism evidence="7 8">
    <name type="scientific">Rhynchophorus ferrugineus</name>
    <name type="common">Red palm weevil</name>
    <name type="synonym">Curculio ferrugineus</name>
    <dbReference type="NCBI Taxonomy" id="354439"/>
    <lineage>
        <taxon>Eukaryota</taxon>
        <taxon>Metazoa</taxon>
        <taxon>Ecdysozoa</taxon>
        <taxon>Arthropoda</taxon>
        <taxon>Hexapoda</taxon>
        <taxon>Insecta</taxon>
        <taxon>Pterygota</taxon>
        <taxon>Neoptera</taxon>
        <taxon>Endopterygota</taxon>
        <taxon>Coleoptera</taxon>
        <taxon>Polyphaga</taxon>
        <taxon>Cucujiformia</taxon>
        <taxon>Curculionidae</taxon>
        <taxon>Dryophthorinae</taxon>
        <taxon>Rhynchophorus</taxon>
    </lineage>
</organism>
<name>A0A834MBX6_RHYFE</name>